<organism evidence="2 3">
    <name type="scientific">Burkholderia gladioli (strain BSR3)</name>
    <dbReference type="NCBI Taxonomy" id="999541"/>
    <lineage>
        <taxon>Bacteria</taxon>
        <taxon>Pseudomonadati</taxon>
        <taxon>Pseudomonadota</taxon>
        <taxon>Betaproteobacteria</taxon>
        <taxon>Burkholderiales</taxon>
        <taxon>Burkholderiaceae</taxon>
        <taxon>Burkholderia</taxon>
    </lineage>
</organism>
<dbReference type="KEGG" id="bgd:bgla_1g24680"/>
<dbReference type="Proteomes" id="UP000008316">
    <property type="component" value="Chromosome 1"/>
</dbReference>
<evidence type="ECO:0000256" key="1">
    <source>
        <dbReference type="SAM" id="Phobius"/>
    </source>
</evidence>
<dbReference type="AlphaFoldDB" id="F2LES5"/>
<evidence type="ECO:0000313" key="3">
    <source>
        <dbReference type="Proteomes" id="UP000008316"/>
    </source>
</evidence>
<gene>
    <name evidence="2" type="ordered locus">bgla_1g24680</name>
</gene>
<sequence>MTISSNDQSKSLKKLIWRALIAYSGALGIVALAVVISIAHGSGWKPALAGMPLYVTIFGGIAYQLIKEWRGLKREGARDAG</sequence>
<dbReference type="HOGENOM" id="CLU_192767_0_0_4"/>
<dbReference type="EMBL" id="CP002599">
    <property type="protein sequence ID" value="AEA61092.1"/>
    <property type="molecule type" value="Genomic_DNA"/>
</dbReference>
<proteinExistence type="predicted"/>
<keyword evidence="1" id="KW-0812">Transmembrane</keyword>
<keyword evidence="1" id="KW-0472">Membrane</keyword>
<evidence type="ECO:0000313" key="2">
    <source>
        <dbReference type="EMBL" id="AEA61092.1"/>
    </source>
</evidence>
<name>F2LES5_BURGS</name>
<accession>F2LES5</accession>
<dbReference type="STRING" id="999541.bgla_1g24680"/>
<keyword evidence="1" id="KW-1133">Transmembrane helix</keyword>
<keyword evidence="3" id="KW-1185">Reference proteome</keyword>
<dbReference type="eggNOG" id="ENOG50317ER">
    <property type="taxonomic scope" value="Bacteria"/>
</dbReference>
<reference evidence="2 3" key="1">
    <citation type="journal article" date="2011" name="J. Bacteriol.">
        <title>Complete genome sequence of Burkholderia gladioli BSR3.</title>
        <authorList>
            <person name="Seo Y.S."/>
            <person name="Lim J."/>
            <person name="Choi B.S."/>
            <person name="Kim H."/>
            <person name="Goo E."/>
            <person name="Lee B."/>
            <person name="Lim J.S."/>
            <person name="Choi I.Y."/>
            <person name="Moon J.S."/>
            <person name="Kim J."/>
            <person name="Hwang I."/>
        </authorList>
    </citation>
    <scope>NUCLEOTIDE SEQUENCE [LARGE SCALE GENOMIC DNA]</scope>
    <source>
        <strain evidence="2 3">BSR3</strain>
    </source>
</reference>
<feature type="transmembrane region" description="Helical" evidence="1">
    <location>
        <begin position="47"/>
        <end position="66"/>
    </location>
</feature>
<feature type="transmembrane region" description="Helical" evidence="1">
    <location>
        <begin position="20"/>
        <end position="41"/>
    </location>
</feature>
<dbReference type="RefSeq" id="WP_013698420.1">
    <property type="nucleotide sequence ID" value="NC_015381.1"/>
</dbReference>
<protein>
    <recommendedName>
        <fullName evidence="4">Transmembrane protein</fullName>
    </recommendedName>
</protein>
<evidence type="ECO:0008006" key="4">
    <source>
        <dbReference type="Google" id="ProtNLM"/>
    </source>
</evidence>